<dbReference type="SUPFAM" id="SSF51695">
    <property type="entry name" value="PLC-like phosphodiesterases"/>
    <property type="match status" value="1"/>
</dbReference>
<evidence type="ECO:0000256" key="2">
    <source>
        <dbReference type="ARBA" id="ARBA00012581"/>
    </source>
</evidence>
<protein>
    <recommendedName>
        <fullName evidence="3">1-phosphatidylinositol phosphodiesterase</fullName>
        <ecNumber evidence="2">4.6.1.13</ecNumber>
    </recommendedName>
    <alternativeName>
        <fullName evidence="4">Phosphatidylinositol diacylglycerol-lyase</fullName>
    </alternativeName>
    <alternativeName>
        <fullName evidence="5">Phosphatidylinositol-specific phospholipase C</fullName>
    </alternativeName>
</protein>
<dbReference type="EC" id="4.6.1.13" evidence="2"/>
<feature type="domain" description="Phosphatidylinositol-specific phospholipase C X" evidence="6">
    <location>
        <begin position="10"/>
        <end position="164"/>
    </location>
</feature>
<evidence type="ECO:0000256" key="5">
    <source>
        <dbReference type="ARBA" id="ARBA00030782"/>
    </source>
</evidence>
<evidence type="ECO:0000313" key="7">
    <source>
        <dbReference type="EMBL" id="GAA2056543.1"/>
    </source>
</evidence>
<dbReference type="PANTHER" id="PTHR13593:SF113">
    <property type="entry name" value="SI:DKEY-266F7.9"/>
    <property type="match status" value="1"/>
</dbReference>
<evidence type="ECO:0000256" key="3">
    <source>
        <dbReference type="ARBA" id="ARBA00019758"/>
    </source>
</evidence>
<dbReference type="EMBL" id="BAAAQN010000065">
    <property type="protein sequence ID" value="GAA2056543.1"/>
    <property type="molecule type" value="Genomic_DNA"/>
</dbReference>
<proteinExistence type="predicted"/>
<dbReference type="InterPro" id="IPR000909">
    <property type="entry name" value="PLipase_C_PInositol-sp_X_dom"/>
</dbReference>
<keyword evidence="8" id="KW-1185">Reference proteome</keyword>
<dbReference type="InterPro" id="IPR017946">
    <property type="entry name" value="PLC-like_Pdiesterase_TIM-brl"/>
</dbReference>
<dbReference type="Proteomes" id="UP001500751">
    <property type="component" value="Unassembled WGS sequence"/>
</dbReference>
<evidence type="ECO:0000256" key="1">
    <source>
        <dbReference type="ARBA" id="ARBA00001316"/>
    </source>
</evidence>
<comment type="catalytic activity">
    <reaction evidence="1">
        <text>a 1,2-diacyl-sn-glycero-3-phospho-(1D-myo-inositol) = 1D-myo-inositol 1,2-cyclic phosphate + a 1,2-diacyl-sn-glycerol</text>
        <dbReference type="Rhea" id="RHEA:17093"/>
        <dbReference type="ChEBI" id="CHEBI:17815"/>
        <dbReference type="ChEBI" id="CHEBI:57880"/>
        <dbReference type="ChEBI" id="CHEBI:58484"/>
        <dbReference type="EC" id="4.6.1.13"/>
    </reaction>
</comment>
<evidence type="ECO:0000313" key="8">
    <source>
        <dbReference type="Proteomes" id="UP001500751"/>
    </source>
</evidence>
<comment type="caution">
    <text evidence="7">The sequence shown here is derived from an EMBL/GenBank/DDBJ whole genome shotgun (WGS) entry which is preliminary data.</text>
</comment>
<dbReference type="PROSITE" id="PS50007">
    <property type="entry name" value="PIPLC_X_DOMAIN"/>
    <property type="match status" value="1"/>
</dbReference>
<dbReference type="SMART" id="SM00148">
    <property type="entry name" value="PLCXc"/>
    <property type="match status" value="1"/>
</dbReference>
<dbReference type="Gene3D" id="3.20.20.190">
    <property type="entry name" value="Phosphatidylinositol (PI) phosphodiesterase"/>
    <property type="match status" value="1"/>
</dbReference>
<dbReference type="PANTHER" id="PTHR13593">
    <property type="match status" value="1"/>
</dbReference>
<accession>A0ABP5GWG9</accession>
<organism evidence="7 8">
    <name type="scientific">Catenulispora yoronensis</name>
    <dbReference type="NCBI Taxonomy" id="450799"/>
    <lineage>
        <taxon>Bacteria</taxon>
        <taxon>Bacillati</taxon>
        <taxon>Actinomycetota</taxon>
        <taxon>Actinomycetes</taxon>
        <taxon>Catenulisporales</taxon>
        <taxon>Catenulisporaceae</taxon>
        <taxon>Catenulispora</taxon>
    </lineage>
</organism>
<evidence type="ECO:0000256" key="4">
    <source>
        <dbReference type="ARBA" id="ARBA00030474"/>
    </source>
</evidence>
<reference evidence="8" key="1">
    <citation type="journal article" date="2019" name="Int. J. Syst. Evol. Microbiol.">
        <title>The Global Catalogue of Microorganisms (GCM) 10K type strain sequencing project: providing services to taxonomists for standard genome sequencing and annotation.</title>
        <authorList>
            <consortium name="The Broad Institute Genomics Platform"/>
            <consortium name="The Broad Institute Genome Sequencing Center for Infectious Disease"/>
            <person name="Wu L."/>
            <person name="Ma J."/>
        </authorList>
    </citation>
    <scope>NUCLEOTIDE SEQUENCE [LARGE SCALE GENOMIC DNA]</scope>
    <source>
        <strain evidence="8">JCM 16014</strain>
    </source>
</reference>
<dbReference type="InterPro" id="IPR051057">
    <property type="entry name" value="PI-PLC_domain"/>
</dbReference>
<name>A0ABP5GWG9_9ACTN</name>
<evidence type="ECO:0000259" key="6">
    <source>
        <dbReference type="SMART" id="SM00148"/>
    </source>
</evidence>
<sequence length="1052" mass="112311">MWPTSWMREVDGKLHLSQLSIPGTHDSLTYNATPVAQDQDSGWDVAAQLNAGIRWFDLRLKATSSSELVGVHGPEIPNTEFRSAVLAPVISFLTVHPSECVVLEVTNNGDAPDGTKWDVVLYNYLVANGGLYTDAGTAANRFFAARSTVPTLGMVRGKAVIANNSFSSTAKVTGIDLTGFLTDQCGSTQNTSFLADPALADFGLSSHGPGSLVTFHYQGTYDDKYGGSDRAVEANNIVNTIRGAAFNSDAHQWYKTGTGRADGVPSSRAFALGDLLEPWPVSIGYNQIALGAVQEVAVTANENQRTVGTICGDFPNDTGGYIEAIYQRNKLVESPGPVGYDLASGDDKILPIDYLGTGHADHLICYRPGGRVFWVMRSVGGRFESVYQSFNGVGGYDLADARDLIVPLQTGGAMFFILLYRPGTGTVWILGSQASDGLFWLNQNSTTGLGGYDLASNADRIESLYSPGDGSSTAATLFCYRPGTGKVAVLRHPATGWNDRTWNSAFHVETGGVSPDFDFSDSRDMAFTLDYQGTGHRDHLVCYRPGTGRFAVFKWTGTAFVTVVKSTAGVPGAFPLTDVSDRVVPFDATGSGHLDSLLCYRWTGQPYLQAVKANPAASSFTPQSGGRAWLDCLDTYATSLPDQVVSFDFQSTGSRDHFAVYRPGSRMFAAIGNRAARPTADYGVKFWSAPGGVGDGVRHYDDASSLDVLFPYDYRATGNADHIVCRRSSTDSGNGQFWVLENAGGGLFHPRMSGPTGIPVRGGGSYDLRGGGDDRVVPFDAASSGKTTDLVAWRVGGICWVMQNNHDGTYTPVFQSSTGIADFDLKSGSDYLTAYDYDLTGAENHLIAYRSGTAEIGFLKRQGAGGFTDANRSHSGLPNVPQLGRVIPYDYTGTGHAQHLLCWGQNTFTILANKGPSAGASRFTVVASLSSVAGYGVTSSDSIAPFDYSDSGHATDLVVYRPGQGAVAILQNEHDGKGGFKAVYFEGAPGNGIAGWDLHSGADVIFGYDFKRTGSPDHLGIYRPGSGQVWFLEQLGSGYFHPVYCTGGGVGW</sequence>
<gene>
    <name evidence="7" type="ORF">GCM10009839_77090</name>
</gene>